<dbReference type="SUPFAM" id="SSF54427">
    <property type="entry name" value="NTF2-like"/>
    <property type="match status" value="1"/>
</dbReference>
<keyword evidence="2" id="KW-1133">Transmembrane helix</keyword>
<dbReference type="Proteomes" id="UP000233293">
    <property type="component" value="Unassembled WGS sequence"/>
</dbReference>
<dbReference type="Pfam" id="PF04280">
    <property type="entry name" value="Tim44"/>
    <property type="match status" value="1"/>
</dbReference>
<organism evidence="5 6">
    <name type="scientific">Telmatospirillum siberiense</name>
    <dbReference type="NCBI Taxonomy" id="382514"/>
    <lineage>
        <taxon>Bacteria</taxon>
        <taxon>Pseudomonadati</taxon>
        <taxon>Pseudomonadota</taxon>
        <taxon>Alphaproteobacteria</taxon>
        <taxon>Rhodospirillales</taxon>
        <taxon>Rhodospirillaceae</taxon>
        <taxon>Telmatospirillum</taxon>
    </lineage>
</organism>
<evidence type="ECO:0000256" key="2">
    <source>
        <dbReference type="SAM" id="Phobius"/>
    </source>
</evidence>
<dbReference type="AlphaFoldDB" id="A0A2N3PXD4"/>
<feature type="compositionally biased region" description="Low complexity" evidence="1">
    <location>
        <begin position="18"/>
        <end position="29"/>
    </location>
</feature>
<evidence type="ECO:0000256" key="3">
    <source>
        <dbReference type="SAM" id="SignalP"/>
    </source>
</evidence>
<dbReference type="InterPro" id="IPR007379">
    <property type="entry name" value="Tim44-like_dom"/>
</dbReference>
<dbReference type="InterPro" id="IPR032710">
    <property type="entry name" value="NTF2-like_dom_sf"/>
</dbReference>
<proteinExistence type="predicted"/>
<dbReference type="PANTHER" id="PTHR41542:SF1">
    <property type="entry name" value="BLL5807 PROTEIN"/>
    <property type="match status" value="1"/>
</dbReference>
<name>A0A2N3PXD4_9PROT</name>
<dbReference type="SMART" id="SM00978">
    <property type="entry name" value="Tim44"/>
    <property type="match status" value="1"/>
</dbReference>
<keyword evidence="3" id="KW-0732">Signal</keyword>
<evidence type="ECO:0000259" key="4">
    <source>
        <dbReference type="SMART" id="SM00978"/>
    </source>
</evidence>
<sequence length="301" mass="31528">MLVAIVLAFAPALAEAKAGSGSSMGSRGSKTYTPNTAKPIERSITPPPAAAPAPVYTPAPQPQAAPLAAPAMRQGFFERHPFLGGVMGGFIGAGIGALLFGGGHMFGGGMGGILSLLLQVALAVFLVRWAIGFFRRQAQPGTVPMSDFRPNAPVAASAPASGPAVTPGVELSSSDLSTFEGLLNGIQTAWSVGDIAGLHRLATPELAGYMEEQLRENTRKGVQNRVEQVRLLKGDVLETWREGTVDYATVSLKWSAVDYTVRMGGTDLVSGDATHPSESAEVWTLVRHLNGPWQLSAIQQV</sequence>
<accession>A0A2N3PXD4</accession>
<dbReference type="RefSeq" id="WP_101249968.1">
    <property type="nucleotide sequence ID" value="NZ_PIUM01000006.1"/>
</dbReference>
<evidence type="ECO:0000256" key="1">
    <source>
        <dbReference type="SAM" id="MobiDB-lite"/>
    </source>
</evidence>
<keyword evidence="6" id="KW-1185">Reference proteome</keyword>
<dbReference type="PANTHER" id="PTHR41542">
    <property type="entry name" value="BLL5807 PROTEIN"/>
    <property type="match status" value="1"/>
</dbReference>
<protein>
    <recommendedName>
        <fullName evidence="4">Tim44-like domain-containing protein</fullName>
    </recommendedName>
</protein>
<feature type="transmembrane region" description="Helical" evidence="2">
    <location>
        <begin position="82"/>
        <end position="101"/>
    </location>
</feature>
<keyword evidence="2" id="KW-0472">Membrane</keyword>
<dbReference type="Gene3D" id="3.10.450.240">
    <property type="match status" value="1"/>
</dbReference>
<reference evidence="6" key="1">
    <citation type="submission" date="2017-12" db="EMBL/GenBank/DDBJ databases">
        <title>Draft genome sequence of Telmatospirillum siberiense 26-4b1T, an acidotolerant peatland alphaproteobacterium potentially involved in sulfur cycling.</title>
        <authorList>
            <person name="Hausmann B."/>
            <person name="Pjevac P."/>
            <person name="Schreck K."/>
            <person name="Herbold C.W."/>
            <person name="Daims H."/>
            <person name="Wagner M."/>
            <person name="Pester M."/>
            <person name="Loy A."/>
        </authorList>
    </citation>
    <scope>NUCLEOTIDE SEQUENCE [LARGE SCALE GENOMIC DNA]</scope>
    <source>
        <strain evidence="6">26-4b1</strain>
    </source>
</reference>
<dbReference type="OrthoDB" id="9780873at2"/>
<feature type="chain" id="PRO_5014671945" description="Tim44-like domain-containing protein" evidence="3">
    <location>
        <begin position="17"/>
        <end position="301"/>
    </location>
</feature>
<evidence type="ECO:0000313" key="5">
    <source>
        <dbReference type="EMBL" id="PKU25041.1"/>
    </source>
</evidence>
<comment type="caution">
    <text evidence="5">The sequence shown here is derived from an EMBL/GenBank/DDBJ whole genome shotgun (WGS) entry which is preliminary data.</text>
</comment>
<keyword evidence="2" id="KW-0812">Transmembrane</keyword>
<dbReference type="EMBL" id="PIUM01000006">
    <property type="protein sequence ID" value="PKU25041.1"/>
    <property type="molecule type" value="Genomic_DNA"/>
</dbReference>
<gene>
    <name evidence="5" type="ORF">CWS72_07450</name>
</gene>
<feature type="transmembrane region" description="Helical" evidence="2">
    <location>
        <begin position="113"/>
        <end position="131"/>
    </location>
</feature>
<feature type="signal peptide" evidence="3">
    <location>
        <begin position="1"/>
        <end position="16"/>
    </location>
</feature>
<feature type="region of interest" description="Disordered" evidence="1">
    <location>
        <begin position="18"/>
        <end position="44"/>
    </location>
</feature>
<feature type="domain" description="Tim44-like" evidence="4">
    <location>
        <begin position="156"/>
        <end position="300"/>
    </location>
</feature>
<evidence type="ECO:0000313" key="6">
    <source>
        <dbReference type="Proteomes" id="UP000233293"/>
    </source>
</evidence>